<organism evidence="4 5">
    <name type="scientific">Hartmannibacter diazotrophicus</name>
    <dbReference type="NCBI Taxonomy" id="1482074"/>
    <lineage>
        <taxon>Bacteria</taxon>
        <taxon>Pseudomonadati</taxon>
        <taxon>Pseudomonadota</taxon>
        <taxon>Alphaproteobacteria</taxon>
        <taxon>Hyphomicrobiales</taxon>
        <taxon>Pleomorphomonadaceae</taxon>
        <taxon>Hartmannibacter</taxon>
    </lineage>
</organism>
<feature type="domain" description="SAF" evidence="3">
    <location>
        <begin position="11"/>
        <end position="80"/>
    </location>
</feature>
<dbReference type="EC" id="4.2.1.7" evidence="4"/>
<evidence type="ECO:0000256" key="1">
    <source>
        <dbReference type="ARBA" id="ARBA00010986"/>
    </source>
</evidence>
<accession>A0A2C9DE82</accession>
<dbReference type="Pfam" id="PF04295">
    <property type="entry name" value="GD_AH_second"/>
    <property type="match status" value="1"/>
</dbReference>
<dbReference type="InterPro" id="IPR013974">
    <property type="entry name" value="SAF"/>
</dbReference>
<protein>
    <submittedName>
        <fullName evidence="4">Altronate dehydratase</fullName>
        <ecNumber evidence="4">4.2.1.7</ecNumber>
    </submittedName>
</protein>
<dbReference type="CDD" id="cd11613">
    <property type="entry name" value="SAF_AH_GD"/>
    <property type="match status" value="1"/>
</dbReference>
<proteinExistence type="inferred from homology"/>
<dbReference type="InterPro" id="IPR048332">
    <property type="entry name" value="GD_AH_C"/>
</dbReference>
<keyword evidence="2 4" id="KW-0456">Lyase</keyword>
<dbReference type="OrthoDB" id="9804574at2"/>
<dbReference type="AlphaFoldDB" id="A0A2C9DE82"/>
<comment type="similarity">
    <text evidence="1">Belongs to the UxaA family.</text>
</comment>
<evidence type="ECO:0000313" key="4">
    <source>
        <dbReference type="EMBL" id="SON58151.1"/>
    </source>
</evidence>
<dbReference type="InterPro" id="IPR052172">
    <property type="entry name" value="UxaA_altronate/galactarate_dh"/>
</dbReference>
<keyword evidence="5" id="KW-1185">Reference proteome</keyword>
<sequence>MPEPLVLNERDSVAILTEGAAEGADPLGIGKPLAGPVNAGHKLARRPIAAGEPILKFGQIIGTASTDIAAGEHVHTHNCAFSGHDQNYAIGIGLDAARAAIPRISPATFQGYRRADGGVGTRNYIALVATVNCSATVIRKAAAEIEASGLLAGHENVDGIIALAHGTGCGLAAEGPGFDLLDRVLWGHATHPNVGATVFVGLGCEVMQVARMQRRFGASGNERFHALTIQDTGGTRATIEAIKAHVATILPEVNRARREPCPASALRVGLQCGGSDGFSSITANPALGVASDLLVGMGGTAILSETPEIYGAEQLLLRRAVDAGVAERLQAVIRWWEDYTATNGGSMDNNPSPGNKQGGITTILEKSLGAAMKGGITPLTAVYDYAEPVRVPGLVFMDTPGYDPVSATGQIAGGAQIIVFTTGRGSAFGSKPAPTIKLATSDRLYAAMPDDMDINCGDIVSAGVSLQDKGRDILEAILATASGASTKSEMLGLGDNEFVPWQIGAVM</sequence>
<dbReference type="PANTHER" id="PTHR30536:SF5">
    <property type="entry name" value="ALTRONATE DEHYDRATASE"/>
    <property type="match status" value="1"/>
</dbReference>
<dbReference type="PANTHER" id="PTHR30536">
    <property type="entry name" value="ALTRONATE/GALACTARATE DEHYDRATASE"/>
    <property type="match status" value="1"/>
</dbReference>
<dbReference type="GO" id="GO:0008789">
    <property type="term" value="F:altronate dehydratase activity"/>
    <property type="evidence" value="ECO:0007669"/>
    <property type="project" value="UniProtKB-EC"/>
</dbReference>
<dbReference type="Pfam" id="PF20629">
    <property type="entry name" value="GD_AH_C"/>
    <property type="match status" value="1"/>
</dbReference>
<dbReference type="Gene3D" id="2.30.130.110">
    <property type="match status" value="1"/>
</dbReference>
<gene>
    <name evidence="4" type="primary">uxaA_2</name>
    <name evidence="4" type="ORF">HDIA_4610</name>
</gene>
<dbReference type="InterPro" id="IPR007392">
    <property type="entry name" value="GD_AH_second"/>
</dbReference>
<dbReference type="SMART" id="SM00858">
    <property type="entry name" value="SAF"/>
    <property type="match status" value="1"/>
</dbReference>
<evidence type="ECO:0000259" key="3">
    <source>
        <dbReference type="SMART" id="SM00858"/>
    </source>
</evidence>
<reference evidence="5" key="1">
    <citation type="submission" date="2017-09" db="EMBL/GenBank/DDBJ databases">
        <title>Genome sequence of Nannocystis excedens DSM 71.</title>
        <authorList>
            <person name="Blom J."/>
        </authorList>
    </citation>
    <scope>NUCLEOTIDE SEQUENCE [LARGE SCALE GENOMIC DNA]</scope>
    <source>
        <strain evidence="5">type strain: E19</strain>
    </source>
</reference>
<dbReference type="EMBL" id="LT960614">
    <property type="protein sequence ID" value="SON58151.1"/>
    <property type="molecule type" value="Genomic_DNA"/>
</dbReference>
<dbReference type="Proteomes" id="UP000223606">
    <property type="component" value="Chromosome 1"/>
</dbReference>
<evidence type="ECO:0000313" key="5">
    <source>
        <dbReference type="Proteomes" id="UP000223606"/>
    </source>
</evidence>
<name>A0A2C9DE82_9HYPH</name>
<evidence type="ECO:0000256" key="2">
    <source>
        <dbReference type="ARBA" id="ARBA00023239"/>
    </source>
</evidence>
<dbReference type="InterPro" id="IPR044144">
    <property type="entry name" value="SAF_UxaA/GarD"/>
</dbReference>
<dbReference type="RefSeq" id="WP_099558371.1">
    <property type="nucleotide sequence ID" value="NZ_LT960614.1"/>
</dbReference>
<dbReference type="GO" id="GO:0019698">
    <property type="term" value="P:D-galacturonate catabolic process"/>
    <property type="evidence" value="ECO:0007669"/>
    <property type="project" value="TreeGrafter"/>
</dbReference>
<dbReference type="KEGG" id="hdi:HDIA_4610"/>